<dbReference type="KEGG" id="tva:4767679"/>
<organism evidence="1 2">
    <name type="scientific">Trichomonas vaginalis (strain ATCC PRA-98 / G3)</name>
    <dbReference type="NCBI Taxonomy" id="412133"/>
    <lineage>
        <taxon>Eukaryota</taxon>
        <taxon>Metamonada</taxon>
        <taxon>Parabasalia</taxon>
        <taxon>Trichomonadida</taxon>
        <taxon>Trichomonadidae</taxon>
        <taxon>Trichomonas</taxon>
    </lineage>
</organism>
<sequence>MPNYKNYANETVVYNCGSSEQNCRITIAMASGFIIMNQCNVSQNKVKQDTGGYSLDDFTSNSYITCVNIIENNQSYDDLHFHSTSESYASTFKVTSCNYIKNKGLEQSCLIYAWHSNTYMSNCCISENEIPYIFAANECTIEFVNSTTDSDTSVTGNDINSLVFKNTGIPLENKCPLLNLDILDSLRYKSRYSTNDKNIEGKKHFYPKNYVKFFCLFMISKQSRN</sequence>
<protein>
    <recommendedName>
        <fullName evidence="3">Right handed beta helix domain-containing protein</fullName>
    </recommendedName>
</protein>
<reference evidence="1" key="1">
    <citation type="submission" date="2006-10" db="EMBL/GenBank/DDBJ databases">
        <authorList>
            <person name="Amadeo P."/>
            <person name="Zhao Q."/>
            <person name="Wortman J."/>
            <person name="Fraser-Liggett C."/>
            <person name="Carlton J."/>
        </authorList>
    </citation>
    <scope>NUCLEOTIDE SEQUENCE</scope>
    <source>
        <strain evidence="1">G3</strain>
    </source>
</reference>
<dbReference type="RefSeq" id="XP_001321979.1">
    <property type="nucleotide sequence ID" value="XM_001321944.1"/>
</dbReference>
<gene>
    <name evidence="1" type="ORF">TVAG_414070</name>
</gene>
<dbReference type="AlphaFoldDB" id="A2EC79"/>
<proteinExistence type="predicted"/>
<accession>A2EC79</accession>
<dbReference type="InParanoid" id="A2EC79"/>
<dbReference type="Proteomes" id="UP000001542">
    <property type="component" value="Unassembled WGS sequence"/>
</dbReference>
<keyword evidence="2" id="KW-1185">Reference proteome</keyword>
<dbReference type="VEuPathDB" id="TrichDB:TVAGG3_0205570"/>
<reference evidence="1" key="2">
    <citation type="journal article" date="2007" name="Science">
        <title>Draft genome sequence of the sexually transmitted pathogen Trichomonas vaginalis.</title>
        <authorList>
            <person name="Carlton J.M."/>
            <person name="Hirt R.P."/>
            <person name="Silva J.C."/>
            <person name="Delcher A.L."/>
            <person name="Schatz M."/>
            <person name="Zhao Q."/>
            <person name="Wortman J.R."/>
            <person name="Bidwell S.L."/>
            <person name="Alsmark U.C.M."/>
            <person name="Besteiro S."/>
            <person name="Sicheritz-Ponten T."/>
            <person name="Noel C.J."/>
            <person name="Dacks J.B."/>
            <person name="Foster P.G."/>
            <person name="Simillion C."/>
            <person name="Van de Peer Y."/>
            <person name="Miranda-Saavedra D."/>
            <person name="Barton G.J."/>
            <person name="Westrop G.D."/>
            <person name="Mueller S."/>
            <person name="Dessi D."/>
            <person name="Fiori P.L."/>
            <person name="Ren Q."/>
            <person name="Paulsen I."/>
            <person name="Zhang H."/>
            <person name="Bastida-Corcuera F.D."/>
            <person name="Simoes-Barbosa A."/>
            <person name="Brown M.T."/>
            <person name="Hayes R.D."/>
            <person name="Mukherjee M."/>
            <person name="Okumura C.Y."/>
            <person name="Schneider R."/>
            <person name="Smith A.J."/>
            <person name="Vanacova S."/>
            <person name="Villalvazo M."/>
            <person name="Haas B.J."/>
            <person name="Pertea M."/>
            <person name="Feldblyum T.V."/>
            <person name="Utterback T.R."/>
            <person name="Shu C.L."/>
            <person name="Osoegawa K."/>
            <person name="de Jong P.J."/>
            <person name="Hrdy I."/>
            <person name="Horvathova L."/>
            <person name="Zubacova Z."/>
            <person name="Dolezal P."/>
            <person name="Malik S.B."/>
            <person name="Logsdon J.M. Jr."/>
            <person name="Henze K."/>
            <person name="Gupta A."/>
            <person name="Wang C.C."/>
            <person name="Dunne R.L."/>
            <person name="Upcroft J.A."/>
            <person name="Upcroft P."/>
            <person name="White O."/>
            <person name="Salzberg S.L."/>
            <person name="Tang P."/>
            <person name="Chiu C.-H."/>
            <person name="Lee Y.-S."/>
            <person name="Embley T.M."/>
            <person name="Coombs G.H."/>
            <person name="Mottram J.C."/>
            <person name="Tachezy J."/>
            <person name="Fraser-Liggett C.M."/>
            <person name="Johnson P.J."/>
        </authorList>
    </citation>
    <scope>NUCLEOTIDE SEQUENCE [LARGE SCALE GENOMIC DNA]</scope>
    <source>
        <strain evidence="1">G3</strain>
    </source>
</reference>
<name>A2EC79_TRIV3</name>
<evidence type="ECO:0000313" key="1">
    <source>
        <dbReference type="EMBL" id="EAY09756.1"/>
    </source>
</evidence>
<evidence type="ECO:0008006" key="3">
    <source>
        <dbReference type="Google" id="ProtNLM"/>
    </source>
</evidence>
<dbReference type="VEuPathDB" id="TrichDB:TVAG_414070"/>
<dbReference type="EMBL" id="DS113351">
    <property type="protein sequence ID" value="EAY09756.1"/>
    <property type="molecule type" value="Genomic_DNA"/>
</dbReference>
<evidence type="ECO:0000313" key="2">
    <source>
        <dbReference type="Proteomes" id="UP000001542"/>
    </source>
</evidence>